<evidence type="ECO:0000313" key="1">
    <source>
        <dbReference type="EMBL" id="MBH5386793.1"/>
    </source>
</evidence>
<evidence type="ECO:0000313" key="2">
    <source>
        <dbReference type="Proteomes" id="UP001194539"/>
    </source>
</evidence>
<proteinExistence type="predicted"/>
<comment type="caution">
    <text evidence="1">The sequence shown here is derived from an EMBL/GenBank/DDBJ whole genome shotgun (WGS) entry which is preliminary data.</text>
</comment>
<dbReference type="Proteomes" id="UP001194539">
    <property type="component" value="Unassembled WGS sequence"/>
</dbReference>
<dbReference type="EMBL" id="JACEGD010000009">
    <property type="protein sequence ID" value="MBH5386793.1"/>
    <property type="molecule type" value="Genomic_DNA"/>
</dbReference>
<accession>A0ABS0P0K0</accession>
<protein>
    <submittedName>
        <fullName evidence="1">Uncharacterized protein</fullName>
    </submittedName>
</protein>
<reference evidence="1 2" key="1">
    <citation type="submission" date="2020-07" db="EMBL/GenBank/DDBJ databases">
        <title>Bradyrhizobium diversity isolated from nodules of indigenous legumes of Western Australia.</title>
        <authorList>
            <person name="Klepa M.S."/>
        </authorList>
    </citation>
    <scope>NUCLEOTIDE SEQUENCE [LARGE SCALE GENOMIC DNA]</scope>
    <source>
        <strain evidence="1 2">CNPSo 4019</strain>
    </source>
</reference>
<name>A0ABS0P0K0_9BRAD</name>
<dbReference type="RefSeq" id="WP_156505001.1">
    <property type="nucleotide sequence ID" value="NZ_JACEGD010000009.1"/>
</dbReference>
<keyword evidence="2" id="KW-1185">Reference proteome</keyword>
<gene>
    <name evidence="1" type="ORF">H1B27_10930</name>
</gene>
<organism evidence="1 2">
    <name type="scientific">Bradyrhizobium diversitatis</name>
    <dbReference type="NCBI Taxonomy" id="2755406"/>
    <lineage>
        <taxon>Bacteria</taxon>
        <taxon>Pseudomonadati</taxon>
        <taxon>Pseudomonadota</taxon>
        <taxon>Alphaproteobacteria</taxon>
        <taxon>Hyphomicrobiales</taxon>
        <taxon>Nitrobacteraceae</taxon>
        <taxon>Bradyrhizobium</taxon>
    </lineage>
</organism>
<sequence length="70" mass="8157">MKLGSCLAQFLPRVQRCLDLLPGILDAEARCLIPVICWPNIDHGVENFVPKLPRWYANDYQPIEFPYQRN</sequence>